<protein>
    <submittedName>
        <fullName evidence="4">Hydantoinase/oxoprolinase family protein</fullName>
    </submittedName>
</protein>
<proteinExistence type="predicted"/>
<dbReference type="Pfam" id="PF05378">
    <property type="entry name" value="Hydant_A_N"/>
    <property type="match status" value="1"/>
</dbReference>
<sequence length="697" mass="76808">MSDRFYRLGCDIGGTFTDFVLLNDRTGEIKINKCLTTPSDPSDAVEQGIRQLEEGTPDFVRDLDEVIHGTTLVINSIIERKGAKTGLITTKGFRDVLELGREIRYAPYDIFAEFPEPLIPRRFRLEVDERVRSDGTVIKPLDRAEARDVVRRLMDMDVESIAVCLLNSFEYPAHELIIKEIIEDEAPDIPVSISYEVLPQIREYERTSTTVTNAYVKPLTGRYLSKLSGRLASIGFKGKLFIMLSSGGITSVETAAEFPVRIIESGPTAAVISGQYYGKLFHISEMFCFDMGGTTAKSCLIQKGVAGVVPTFEVGRVQRFMKGSGLTIQVPVVDLMEIGAGGGSIAKVSKMGTLQVGPESSGADPGPICYGRGGTEPGITDADLLLGYLDEDYFLGGEMKLDREAARRGIEEKIARPLGVSLIQAIWGIHDLINETMAGAAKTHIAEKGGNPKIVTVTAFGGAGPVHAYGLARKLGAPRLLVPPNAGVGSALGFFTAPRAFDMVRSHKVSLNEADFNEIEKIYREMELEGAKTLQKSGETEDIRFDRSVDARFVGQGSETTVSIPERSFTEVNREDVRNRFDETYKRLYGRTYPDSPVEFINFRIRASLPERLLQLPKIAAHSGASLDDAIKGQRQAFSGLIKDFIPYTVYDRYKLFPDARFKGPAIIEERESTVIVGEDASVSVDEYGFLWVELKN</sequence>
<dbReference type="AlphaFoldDB" id="A0A8J6N0X6"/>
<comment type="caution">
    <text evidence="4">The sequence shown here is derived from an EMBL/GenBank/DDBJ whole genome shotgun (WGS) entry which is preliminary data.</text>
</comment>
<dbReference type="GO" id="GO:0006749">
    <property type="term" value="P:glutathione metabolic process"/>
    <property type="evidence" value="ECO:0007669"/>
    <property type="project" value="TreeGrafter"/>
</dbReference>
<dbReference type="InterPro" id="IPR043129">
    <property type="entry name" value="ATPase_NBD"/>
</dbReference>
<evidence type="ECO:0000259" key="3">
    <source>
        <dbReference type="Pfam" id="PF19278"/>
    </source>
</evidence>
<name>A0A8J6N0X6_9DELT</name>
<dbReference type="GO" id="GO:0005829">
    <property type="term" value="C:cytosol"/>
    <property type="evidence" value="ECO:0007669"/>
    <property type="project" value="TreeGrafter"/>
</dbReference>
<dbReference type="InterPro" id="IPR049517">
    <property type="entry name" value="ACX-like_C"/>
</dbReference>
<evidence type="ECO:0000313" key="5">
    <source>
        <dbReference type="Proteomes" id="UP000650524"/>
    </source>
</evidence>
<dbReference type="EMBL" id="JACNJD010000262">
    <property type="protein sequence ID" value="MBC8178185.1"/>
    <property type="molecule type" value="Genomic_DNA"/>
</dbReference>
<organism evidence="4 5">
    <name type="scientific">Candidatus Desulfacyla euxinica</name>
    <dbReference type="NCBI Taxonomy" id="2841693"/>
    <lineage>
        <taxon>Bacteria</taxon>
        <taxon>Deltaproteobacteria</taxon>
        <taxon>Candidatus Desulfacyla</taxon>
    </lineage>
</organism>
<dbReference type="InterPro" id="IPR008040">
    <property type="entry name" value="Hydant_A_N"/>
</dbReference>
<dbReference type="PANTHER" id="PTHR11365">
    <property type="entry name" value="5-OXOPROLINASE RELATED"/>
    <property type="match status" value="1"/>
</dbReference>
<dbReference type="InterPro" id="IPR002821">
    <property type="entry name" value="Hydantoinase_A"/>
</dbReference>
<gene>
    <name evidence="4" type="ORF">H8E19_12340</name>
</gene>
<dbReference type="InterPro" id="IPR045079">
    <property type="entry name" value="Oxoprolinase-like"/>
</dbReference>
<dbReference type="SUPFAM" id="SSF53067">
    <property type="entry name" value="Actin-like ATPase domain"/>
    <property type="match status" value="1"/>
</dbReference>
<dbReference type="PANTHER" id="PTHR11365:SF23">
    <property type="entry name" value="HYPOTHETICAL 5-OXOPROLINASE (EUROFUNG)-RELATED"/>
    <property type="match status" value="1"/>
</dbReference>
<feature type="domain" description="Hydantoinase/oxoprolinase N-terminal" evidence="2">
    <location>
        <begin position="7"/>
        <end position="185"/>
    </location>
</feature>
<evidence type="ECO:0000313" key="4">
    <source>
        <dbReference type="EMBL" id="MBC8178185.1"/>
    </source>
</evidence>
<reference evidence="4 5" key="1">
    <citation type="submission" date="2020-08" db="EMBL/GenBank/DDBJ databases">
        <title>Bridging the membrane lipid divide: bacteria of the FCB group superphylum have the potential to synthesize archaeal ether lipids.</title>
        <authorList>
            <person name="Villanueva L."/>
            <person name="Von Meijenfeldt F.A.B."/>
            <person name="Westbye A.B."/>
            <person name="Yadav S."/>
            <person name="Hopmans E.C."/>
            <person name="Dutilh B.E."/>
            <person name="Sinninghe Damste J.S."/>
        </authorList>
    </citation>
    <scope>NUCLEOTIDE SEQUENCE [LARGE SCALE GENOMIC DNA]</scope>
    <source>
        <strain evidence="4">NIOZ-UU27</strain>
    </source>
</reference>
<feature type="domain" description="Hydantoinase A/oxoprolinase" evidence="1">
    <location>
        <begin position="206"/>
        <end position="497"/>
    </location>
</feature>
<dbReference type="Pfam" id="PF19278">
    <property type="entry name" value="Hydant_A_C"/>
    <property type="match status" value="1"/>
</dbReference>
<evidence type="ECO:0000259" key="2">
    <source>
        <dbReference type="Pfam" id="PF05378"/>
    </source>
</evidence>
<accession>A0A8J6N0X6</accession>
<dbReference type="GO" id="GO:0017168">
    <property type="term" value="F:5-oxoprolinase (ATP-hydrolyzing) activity"/>
    <property type="evidence" value="ECO:0007669"/>
    <property type="project" value="TreeGrafter"/>
</dbReference>
<feature type="domain" description="Acetophenone carboxylase-like C-terminal" evidence="3">
    <location>
        <begin position="515"/>
        <end position="691"/>
    </location>
</feature>
<dbReference type="Pfam" id="PF01968">
    <property type="entry name" value="Hydantoinase_A"/>
    <property type="match status" value="1"/>
</dbReference>
<dbReference type="Proteomes" id="UP000650524">
    <property type="component" value="Unassembled WGS sequence"/>
</dbReference>
<evidence type="ECO:0000259" key="1">
    <source>
        <dbReference type="Pfam" id="PF01968"/>
    </source>
</evidence>